<dbReference type="InterPro" id="IPR017943">
    <property type="entry name" value="Bactericidal_perm-incr_a/b_dom"/>
</dbReference>
<dbReference type="KEGG" id="adl:AURDEDRAFT_71510"/>
<dbReference type="EMBL" id="JH687817">
    <property type="protein sequence ID" value="EJD39114.1"/>
    <property type="molecule type" value="Genomic_DNA"/>
</dbReference>
<feature type="domain" description="HAM1-like N-terminal" evidence="2">
    <location>
        <begin position="242"/>
        <end position="582"/>
    </location>
</feature>
<dbReference type="GO" id="GO:0008289">
    <property type="term" value="F:lipid binding"/>
    <property type="evidence" value="ECO:0007669"/>
    <property type="project" value="InterPro"/>
</dbReference>
<dbReference type="OrthoDB" id="5407957at2759"/>
<dbReference type="InterPro" id="IPR045967">
    <property type="entry name" value="HAM1-like_N"/>
</dbReference>
<proteinExistence type="predicted"/>
<keyword evidence="4" id="KW-1185">Reference proteome</keyword>
<evidence type="ECO:0000259" key="2">
    <source>
        <dbReference type="Pfam" id="PF19343"/>
    </source>
</evidence>
<dbReference type="OMA" id="PRYEDDT"/>
<name>J0WVQ9_AURST</name>
<dbReference type="eggNOG" id="ENOG502QYDH">
    <property type="taxonomic scope" value="Eukaryota"/>
</dbReference>
<evidence type="ECO:0000313" key="3">
    <source>
        <dbReference type="EMBL" id="EJD39114.1"/>
    </source>
</evidence>
<dbReference type="Pfam" id="PF19343">
    <property type="entry name" value="HAM1_N"/>
    <property type="match status" value="2"/>
</dbReference>
<evidence type="ECO:0000313" key="4">
    <source>
        <dbReference type="Proteomes" id="UP000006514"/>
    </source>
</evidence>
<organism evidence="3 4">
    <name type="scientific">Auricularia subglabra (strain TFB-10046 / SS5)</name>
    <name type="common">White-rot fungus</name>
    <name type="synonym">Auricularia delicata (strain TFB10046)</name>
    <dbReference type="NCBI Taxonomy" id="717982"/>
    <lineage>
        <taxon>Eukaryota</taxon>
        <taxon>Fungi</taxon>
        <taxon>Dikarya</taxon>
        <taxon>Basidiomycota</taxon>
        <taxon>Agaricomycotina</taxon>
        <taxon>Agaricomycetes</taxon>
        <taxon>Auriculariales</taxon>
        <taxon>Auriculariaceae</taxon>
        <taxon>Auricularia</taxon>
    </lineage>
</organism>
<reference evidence="4" key="1">
    <citation type="journal article" date="2012" name="Science">
        <title>The Paleozoic origin of enzymatic lignin decomposition reconstructed from 31 fungal genomes.</title>
        <authorList>
            <person name="Floudas D."/>
            <person name="Binder M."/>
            <person name="Riley R."/>
            <person name="Barry K."/>
            <person name="Blanchette R.A."/>
            <person name="Henrissat B."/>
            <person name="Martinez A.T."/>
            <person name="Otillar R."/>
            <person name="Spatafora J.W."/>
            <person name="Yadav J.S."/>
            <person name="Aerts A."/>
            <person name="Benoit I."/>
            <person name="Boyd A."/>
            <person name="Carlson A."/>
            <person name="Copeland A."/>
            <person name="Coutinho P.M."/>
            <person name="de Vries R.P."/>
            <person name="Ferreira P."/>
            <person name="Findley K."/>
            <person name="Foster B."/>
            <person name="Gaskell J."/>
            <person name="Glotzer D."/>
            <person name="Gorecki P."/>
            <person name="Heitman J."/>
            <person name="Hesse C."/>
            <person name="Hori C."/>
            <person name="Igarashi K."/>
            <person name="Jurgens J.A."/>
            <person name="Kallen N."/>
            <person name="Kersten P."/>
            <person name="Kohler A."/>
            <person name="Kuees U."/>
            <person name="Kumar T.K.A."/>
            <person name="Kuo A."/>
            <person name="LaButti K."/>
            <person name="Larrondo L.F."/>
            <person name="Lindquist E."/>
            <person name="Ling A."/>
            <person name="Lombard V."/>
            <person name="Lucas S."/>
            <person name="Lundell T."/>
            <person name="Martin R."/>
            <person name="McLaughlin D.J."/>
            <person name="Morgenstern I."/>
            <person name="Morin E."/>
            <person name="Murat C."/>
            <person name="Nagy L.G."/>
            <person name="Nolan M."/>
            <person name="Ohm R.A."/>
            <person name="Patyshakuliyeva A."/>
            <person name="Rokas A."/>
            <person name="Ruiz-Duenas F.J."/>
            <person name="Sabat G."/>
            <person name="Salamov A."/>
            <person name="Samejima M."/>
            <person name="Schmutz J."/>
            <person name="Slot J.C."/>
            <person name="St John F."/>
            <person name="Stenlid J."/>
            <person name="Sun H."/>
            <person name="Sun S."/>
            <person name="Syed K."/>
            <person name="Tsang A."/>
            <person name="Wiebenga A."/>
            <person name="Young D."/>
            <person name="Pisabarro A."/>
            <person name="Eastwood D.C."/>
            <person name="Martin F."/>
            <person name="Cullen D."/>
            <person name="Grigoriev I.V."/>
            <person name="Hibbett D.S."/>
        </authorList>
    </citation>
    <scope>NUCLEOTIDE SEQUENCE [LARGE SCALE GENOMIC DNA]</scope>
    <source>
        <strain evidence="4">TFB10046</strain>
    </source>
</reference>
<sequence>MGFCLDYCFGDTQGDGDETQPLLAQYDDETALQRTLHEKLHTYLMLRALSRGYLPSTKQAIVNLRALLASRPLNPDAEVTNELSPAGKHVLRLSRRWLEQLIELVRHKNDGDIVQEFIWYLTKSRVELDTDDMLNAASRFRPKADASAAYESAKVVGSLLFGNRDFRLFLADLSVIARQVFSDTVATVSEVAEKVAEQAAPTDTELEGVKHPGQESIPPVSPETVSSEVTQVGDVVRDGIVKTAQEAGHSTSEHLTGGEKQTLLFRLKQAVAKLRQRTDYASSVSTIGILVQRYAQIYSRSLEETIETVSDDVRPNPELDRALEKLWAFLGSFGDRRAWEGLQVAFNKVVAHAKKDPDFEIVMRDVGVALQKLLTDPDFFDTAEKQIDDLRSRLHSLGTESSFRGDLDDFIAQAKLTYESVTADKDVSRIWQTTPKLLSILSPSDQTINDDILHDGLHIFLPLLVSAIQYIPIPRIEVSVPELDLLIENLILEPGRTVNNSSFLPFRLRIETHNEVAITKARFRTHSTVGTLVRVSAEGLSLRADELGFWLRLHSGLFRLADEGIASFALDERGIDVQLEIEVGKECLEKILTLRAVRVTVHNFDYTLRKSKLSWLAWLAKPILRLLLKHIIERQVESAIEGALHSANRELVYARERLRATRVADPSDLFTFVRAVSARLTTEPDPDAYAGIGVVGGAKGAGPSVFRGVYAPGSLVKLWEDEARQASELVDDSATGRWRNEIFDVPVTSMH</sequence>
<dbReference type="InParanoid" id="J0WVQ9"/>
<dbReference type="PANTHER" id="PTHR31138:SF4">
    <property type="entry name" value="DUF5923 DOMAIN-CONTAINING PROTEIN"/>
    <property type="match status" value="1"/>
</dbReference>
<accession>J0WVQ9</accession>
<dbReference type="SUPFAM" id="SSF55394">
    <property type="entry name" value="Bactericidal permeability-increasing protein, BPI"/>
    <property type="match status" value="1"/>
</dbReference>
<feature type="domain" description="HAM1-like N-terminal" evidence="2">
    <location>
        <begin position="28"/>
        <end position="218"/>
    </location>
</feature>
<dbReference type="Proteomes" id="UP000006514">
    <property type="component" value="Unassembled WGS sequence"/>
</dbReference>
<dbReference type="AlphaFoldDB" id="J0WVQ9"/>
<gene>
    <name evidence="3" type="ORF">AURDEDRAFT_71510</name>
</gene>
<feature type="region of interest" description="Disordered" evidence="1">
    <location>
        <begin position="197"/>
        <end position="228"/>
    </location>
</feature>
<dbReference type="PANTHER" id="PTHR31138">
    <property type="entry name" value="CHROMOSOME 19, WHOLE GENOME SHOTGUN SEQUENCE"/>
    <property type="match status" value="1"/>
</dbReference>
<evidence type="ECO:0000256" key="1">
    <source>
        <dbReference type="SAM" id="MobiDB-lite"/>
    </source>
</evidence>
<protein>
    <recommendedName>
        <fullName evidence="2">HAM1-like N-terminal domain-containing protein</fullName>
    </recommendedName>
</protein>